<dbReference type="InterPro" id="IPR058560">
    <property type="entry name" value="DNA_primase_C"/>
</dbReference>
<protein>
    <recommendedName>
        <fullName evidence="8">DNA primase large subunit C-terminal domain-containing protein</fullName>
    </recommendedName>
</protein>
<dbReference type="GO" id="GO:0006270">
    <property type="term" value="P:DNA replication initiation"/>
    <property type="evidence" value="ECO:0007669"/>
    <property type="project" value="TreeGrafter"/>
</dbReference>
<evidence type="ECO:0000256" key="6">
    <source>
        <dbReference type="ARBA" id="ARBA00023004"/>
    </source>
</evidence>
<evidence type="ECO:0000256" key="4">
    <source>
        <dbReference type="ARBA" id="ARBA00022705"/>
    </source>
</evidence>
<dbReference type="AlphaFoldDB" id="A0A177B0E6"/>
<dbReference type="InterPro" id="IPR007238">
    <property type="entry name" value="DNA_primase_lsu_euk/arc"/>
</dbReference>
<accession>A0A177B0E6</accession>
<keyword evidence="2" id="KW-0004">4Fe-4S</keyword>
<name>A0A177B0E6_9BILA</name>
<keyword evidence="7" id="KW-0411">Iron-sulfur</keyword>
<evidence type="ECO:0000259" key="8">
    <source>
        <dbReference type="Pfam" id="PF04104"/>
    </source>
</evidence>
<dbReference type="GO" id="GO:0051539">
    <property type="term" value="F:4 iron, 4 sulfur cluster binding"/>
    <property type="evidence" value="ECO:0007669"/>
    <property type="project" value="UniProtKB-KW"/>
</dbReference>
<evidence type="ECO:0000256" key="3">
    <source>
        <dbReference type="ARBA" id="ARBA00022515"/>
    </source>
</evidence>
<dbReference type="OrthoDB" id="421393at2759"/>
<feature type="non-terminal residue" evidence="9">
    <location>
        <position position="1"/>
    </location>
</feature>
<reference evidence="9 10" key="1">
    <citation type="submission" date="2016-04" db="EMBL/GenBank/DDBJ databases">
        <title>The genome of Intoshia linei affirms orthonectids as highly simplified spiralians.</title>
        <authorList>
            <person name="Mikhailov K.V."/>
            <person name="Slusarev G.S."/>
            <person name="Nikitin M.A."/>
            <person name="Logacheva M.D."/>
            <person name="Penin A."/>
            <person name="Aleoshin V."/>
            <person name="Panchin Y.V."/>
        </authorList>
    </citation>
    <scope>NUCLEOTIDE SEQUENCE [LARGE SCALE GENOMIC DNA]</scope>
    <source>
        <strain evidence="9">Intl2013</strain>
        <tissue evidence="9">Whole animal</tissue>
    </source>
</reference>
<dbReference type="GO" id="GO:0046872">
    <property type="term" value="F:metal ion binding"/>
    <property type="evidence" value="ECO:0007669"/>
    <property type="project" value="UniProtKB-KW"/>
</dbReference>
<feature type="domain" description="DNA primase large subunit C-terminal" evidence="8">
    <location>
        <begin position="42"/>
        <end position="212"/>
    </location>
</feature>
<dbReference type="EMBL" id="LWCA01000797">
    <property type="protein sequence ID" value="OAF66904.1"/>
    <property type="molecule type" value="Genomic_DNA"/>
</dbReference>
<keyword evidence="10" id="KW-1185">Reference proteome</keyword>
<keyword evidence="6" id="KW-0408">Iron</keyword>
<evidence type="ECO:0000256" key="5">
    <source>
        <dbReference type="ARBA" id="ARBA00022723"/>
    </source>
</evidence>
<dbReference type="Pfam" id="PF04104">
    <property type="entry name" value="DNA_primase_lrg"/>
    <property type="match status" value="1"/>
</dbReference>
<keyword evidence="5" id="KW-0479">Metal-binding</keyword>
<dbReference type="Proteomes" id="UP000078046">
    <property type="component" value="Unassembled WGS sequence"/>
</dbReference>
<dbReference type="PANTHER" id="PTHR10537:SF3">
    <property type="entry name" value="DNA PRIMASE LARGE SUBUNIT"/>
    <property type="match status" value="1"/>
</dbReference>
<evidence type="ECO:0000256" key="2">
    <source>
        <dbReference type="ARBA" id="ARBA00022485"/>
    </source>
</evidence>
<evidence type="ECO:0000313" key="10">
    <source>
        <dbReference type="Proteomes" id="UP000078046"/>
    </source>
</evidence>
<organism evidence="9 10">
    <name type="scientific">Intoshia linei</name>
    <dbReference type="NCBI Taxonomy" id="1819745"/>
    <lineage>
        <taxon>Eukaryota</taxon>
        <taxon>Metazoa</taxon>
        <taxon>Spiralia</taxon>
        <taxon>Lophotrochozoa</taxon>
        <taxon>Mesozoa</taxon>
        <taxon>Orthonectida</taxon>
        <taxon>Rhopaluridae</taxon>
        <taxon>Intoshia</taxon>
    </lineage>
</organism>
<evidence type="ECO:0000256" key="7">
    <source>
        <dbReference type="ARBA" id="ARBA00023014"/>
    </source>
</evidence>
<evidence type="ECO:0000313" key="9">
    <source>
        <dbReference type="EMBL" id="OAF66904.1"/>
    </source>
</evidence>
<keyword evidence="3" id="KW-0639">Primosome</keyword>
<comment type="caution">
    <text evidence="9">The sequence shown here is derived from an EMBL/GenBank/DDBJ whole genome shotgun (WGS) entry which is preliminary data.</text>
</comment>
<gene>
    <name evidence="9" type="ORF">A3Q56_05343</name>
</gene>
<dbReference type="GO" id="GO:0005658">
    <property type="term" value="C:alpha DNA polymerase:primase complex"/>
    <property type="evidence" value="ECO:0007669"/>
    <property type="project" value="TreeGrafter"/>
</dbReference>
<dbReference type="PANTHER" id="PTHR10537">
    <property type="entry name" value="DNA PRIMASE LARGE SUBUNIT"/>
    <property type="match status" value="1"/>
</dbReference>
<comment type="cofactor">
    <cofactor evidence="1">
        <name>[4Fe-4S] cluster</name>
        <dbReference type="ChEBI" id="CHEBI:49883"/>
    </cofactor>
</comment>
<keyword evidence="4" id="KW-0235">DNA replication</keyword>
<proteinExistence type="predicted"/>
<dbReference type="GO" id="GO:0006269">
    <property type="term" value="P:DNA replication, synthesis of primer"/>
    <property type="evidence" value="ECO:0007669"/>
    <property type="project" value="UniProtKB-KW"/>
</dbReference>
<sequence>ILAHRVSAIDDERIFDTLKSLTNDVFRDSNNTSDEITHNIIDKLSKESFPPCMQQINLYLNKHHKIKHLARQQYILFLKGIGLSIDEAIKYWKSHFLKVMDLRQFESEYAYNIKHRYGLVGSRTNYKPYSCVKIISEVSPLGRECHGCPFRHEDLDTLKRKFTADKVKHSDNIIQLARSGKFQHACGAYFDSIHGIDDKTSDHTPNTPNEYFNNSISILQKKGLSCLKKSLRDNKCDD</sequence>
<evidence type="ECO:0000256" key="1">
    <source>
        <dbReference type="ARBA" id="ARBA00001966"/>
    </source>
</evidence>